<dbReference type="Proteomes" id="UP000056090">
    <property type="component" value="Chromosome"/>
</dbReference>
<feature type="transmembrane region" description="Helical" evidence="1">
    <location>
        <begin position="361"/>
        <end position="381"/>
    </location>
</feature>
<feature type="transmembrane region" description="Helical" evidence="1">
    <location>
        <begin position="402"/>
        <end position="424"/>
    </location>
</feature>
<dbReference type="AlphaFoldDB" id="A0A075NV03"/>
<feature type="transmembrane region" description="Helical" evidence="1">
    <location>
        <begin position="233"/>
        <end position="251"/>
    </location>
</feature>
<sequence>MLLFFSGWINEWRLYLRHPSVWLSFIIYAGFGILLAQGLSVDGDVLTKRLVLLNNAAMMLTLPIIVGLLTPALLQRDTLSHMHPLIAVTPTSAKQQFILRGGAFFSLLCLLTLLCIVGQILMISPSASQSSSLLQSALKSTLFLYCPILVLFTALALACARYFNNALPSYVVMCAMWAGYVMLASINGSPLLAGSRVLSPQWYALMSWLDPYGFTAVYQQLEQNTDWSLTFKILLNRGLWLAVAAGIFYIVRSAFDAQSRNPTRVLLKPKTVKRLNWTVTFLSGFVRKNSVLRHLFSRRDIGLALFPQTLRSLTLSTTLTLVYVIYACMVFSEVLSGIGYAEPFSQLKTITSMDALARVVWNLMPFVGFILMSIWAWILCWKDKRYHMVELVAATPAGSRHLITAQCFSLTLMWGVFLGVTAIATMTAQLWCNSPLSYETYAETLLLTGLPLLLFGLLCLVVHHLSPNPLIGGLICGLMIVIKFSPIMSMVGIPHPLWDIAGTPLQVAKLPVGFQMSQSAFLPFFSYWALLTTLLLFLAIRKSHRGTGYTHLFSRGHFPLKVAVCAMLFSGTFILHSALKDERALMMPSERHHVKAAYEKRYLHWKDKAQPVVTHIQANVRFYPLRGIADIALSLTLTNHSNSRIDKILVGAHPDFTPENIDVEGATLNHYDVYTQQREFDLVNPLLPGQSKQLNVALQVANKNLWTSPTHHVIRKPFSYLRGVPLIPSIGFNRYFTLTDSSLREEAGLPALQYPIASALTASNAEISAEAQSVMVTSQLTAPVGYFTLAPGEKRKQWTEQDGDEHTMTTLYATREPIRAIPAWIATEFTHAHEPAVLADKSVEVNLIGADNEEAKDVHLRAATQTLAWFEQHIAPYPYAQLTFVFAPDLGPSGYALPQVLIFDHLLAMRTTPMEDGFDQRYRRAVHEVAHQWFGHQIGFGLPADYAFLVESLAKYIELVMLEPRGTMNKLVEYEARRYAHYQQGNTAPPVAFINGTETADVYSRATLVFAELRQLVGDKPITDTIRALFERQKSTGKPVAAIDFVRLLLARTDRVHHKRIQQLFLEES</sequence>
<dbReference type="EMBL" id="CP008849">
    <property type="protein sequence ID" value="AIF98474.1"/>
    <property type="molecule type" value="Genomic_DNA"/>
</dbReference>
<dbReference type="GeneID" id="78254676"/>
<feature type="transmembrane region" description="Helical" evidence="1">
    <location>
        <begin position="470"/>
        <end position="493"/>
    </location>
</feature>
<keyword evidence="1" id="KW-0472">Membrane</keyword>
<keyword evidence="4" id="KW-1185">Reference proteome</keyword>
<dbReference type="eggNOG" id="COG0308">
    <property type="taxonomic scope" value="Bacteria"/>
</dbReference>
<dbReference type="KEGG" id="aal:EP13_07080"/>
<feature type="transmembrane region" description="Helical" evidence="1">
    <location>
        <begin position="520"/>
        <end position="540"/>
    </location>
</feature>
<protein>
    <recommendedName>
        <fullName evidence="2">Peptidase M1 membrane alanine aminopeptidase domain-containing protein</fullName>
    </recommendedName>
</protein>
<dbReference type="Pfam" id="PF01433">
    <property type="entry name" value="Peptidase_M1"/>
    <property type="match status" value="1"/>
</dbReference>
<feature type="transmembrane region" description="Helical" evidence="1">
    <location>
        <begin position="20"/>
        <end position="39"/>
    </location>
</feature>
<keyword evidence="1" id="KW-1133">Transmembrane helix</keyword>
<dbReference type="Gene3D" id="1.10.390.10">
    <property type="entry name" value="Neutral Protease Domain 2"/>
    <property type="match status" value="1"/>
</dbReference>
<dbReference type="InterPro" id="IPR027268">
    <property type="entry name" value="Peptidase_M4/M1_CTD_sf"/>
</dbReference>
<feature type="transmembrane region" description="Helical" evidence="1">
    <location>
        <begin position="560"/>
        <end position="579"/>
    </location>
</feature>
<proteinExistence type="predicted"/>
<feature type="transmembrane region" description="Helical" evidence="1">
    <location>
        <begin position="142"/>
        <end position="163"/>
    </location>
</feature>
<evidence type="ECO:0000313" key="4">
    <source>
        <dbReference type="Proteomes" id="UP000056090"/>
    </source>
</evidence>
<gene>
    <name evidence="3" type="ORF">EP13_07080</name>
</gene>
<feature type="transmembrane region" description="Helical" evidence="1">
    <location>
        <begin position="97"/>
        <end position="121"/>
    </location>
</feature>
<name>A0A075NV03_9ALTE</name>
<feature type="transmembrane region" description="Helical" evidence="1">
    <location>
        <begin position="169"/>
        <end position="190"/>
    </location>
</feature>
<feature type="transmembrane region" description="Helical" evidence="1">
    <location>
        <begin position="51"/>
        <end position="74"/>
    </location>
</feature>
<feature type="transmembrane region" description="Helical" evidence="1">
    <location>
        <begin position="444"/>
        <end position="463"/>
    </location>
</feature>
<keyword evidence="1" id="KW-0812">Transmembrane</keyword>
<evidence type="ECO:0000313" key="3">
    <source>
        <dbReference type="EMBL" id="AIF98474.1"/>
    </source>
</evidence>
<feature type="transmembrane region" description="Helical" evidence="1">
    <location>
        <begin position="321"/>
        <end position="341"/>
    </location>
</feature>
<feature type="domain" description="Peptidase M1 membrane alanine aminopeptidase" evidence="2">
    <location>
        <begin position="860"/>
        <end position="1050"/>
    </location>
</feature>
<dbReference type="RefSeq" id="WP_044056659.1">
    <property type="nucleotide sequence ID" value="NZ_CBCSKJ010000001.1"/>
</dbReference>
<accession>A0A075NV03</accession>
<evidence type="ECO:0000256" key="1">
    <source>
        <dbReference type="SAM" id="Phobius"/>
    </source>
</evidence>
<reference evidence="3 4" key="1">
    <citation type="submission" date="2014-06" db="EMBL/GenBank/DDBJ databases">
        <title>Genomes of Alteromonas australica, a world apart.</title>
        <authorList>
            <person name="Gonzaga A."/>
            <person name="Lopez-Perez M."/>
            <person name="Rodriguez-Valera F."/>
        </authorList>
    </citation>
    <scope>NUCLEOTIDE SEQUENCE [LARGE SCALE GENOMIC DNA]</scope>
    <source>
        <strain evidence="3 4">H 17</strain>
    </source>
</reference>
<dbReference type="GO" id="GO:0008270">
    <property type="term" value="F:zinc ion binding"/>
    <property type="evidence" value="ECO:0007669"/>
    <property type="project" value="InterPro"/>
</dbReference>
<dbReference type="SUPFAM" id="SSF55486">
    <property type="entry name" value="Metalloproteases ('zincins'), catalytic domain"/>
    <property type="match status" value="1"/>
</dbReference>
<organism evidence="3 4">
    <name type="scientific">Alteromonas australica</name>
    <dbReference type="NCBI Taxonomy" id="589873"/>
    <lineage>
        <taxon>Bacteria</taxon>
        <taxon>Pseudomonadati</taxon>
        <taxon>Pseudomonadota</taxon>
        <taxon>Gammaproteobacteria</taxon>
        <taxon>Alteromonadales</taxon>
        <taxon>Alteromonadaceae</taxon>
        <taxon>Alteromonas/Salinimonas group</taxon>
        <taxon>Alteromonas</taxon>
    </lineage>
</organism>
<dbReference type="GO" id="GO:0008237">
    <property type="term" value="F:metallopeptidase activity"/>
    <property type="evidence" value="ECO:0007669"/>
    <property type="project" value="InterPro"/>
</dbReference>
<evidence type="ECO:0000259" key="2">
    <source>
        <dbReference type="Pfam" id="PF01433"/>
    </source>
</evidence>
<dbReference type="InterPro" id="IPR014782">
    <property type="entry name" value="Peptidase_M1_dom"/>
</dbReference>